<dbReference type="AlphaFoldDB" id="H2C2M9"/>
<dbReference type="HOGENOM" id="CLU_1451441_0_0_2"/>
<accession>H2C2M9</accession>
<name>H2C2M9_9CREN</name>
<keyword evidence="1" id="KW-1133">Transmembrane helix</keyword>
<dbReference type="PANTHER" id="PTHR43229">
    <property type="entry name" value="NODULATION PROTEIN J"/>
    <property type="match status" value="1"/>
</dbReference>
<reference evidence="2 3" key="1">
    <citation type="submission" date="2012-01" db="EMBL/GenBank/DDBJ databases">
        <title>Improved High-Quality Draft sequence of Metallosphaera yellowstonensis MK1.</title>
        <authorList>
            <consortium name="US DOE Joint Genome Institute"/>
            <person name="Lucas S."/>
            <person name="Han J."/>
            <person name="Cheng J.-F."/>
            <person name="Goodwin L."/>
            <person name="Pitluck S."/>
            <person name="Peters L."/>
            <person name="Teshima H."/>
            <person name="Detter J.C."/>
            <person name="Han C."/>
            <person name="Tapia R."/>
            <person name="Land M."/>
            <person name="Hauser L."/>
            <person name="Kyrpides N."/>
            <person name="Kozubal M."/>
            <person name="Macur R.E."/>
            <person name="Jay Z."/>
            <person name="Inskeep W."/>
            <person name="Woyke T."/>
        </authorList>
    </citation>
    <scope>NUCLEOTIDE SEQUENCE [LARGE SCALE GENOMIC DNA]</scope>
    <source>
        <strain evidence="2 3">MK1</strain>
    </source>
</reference>
<dbReference type="Proteomes" id="UP000003980">
    <property type="component" value="Unassembled WGS sequence"/>
</dbReference>
<keyword evidence="3" id="KW-1185">Reference proteome</keyword>
<evidence type="ECO:0000256" key="1">
    <source>
        <dbReference type="SAM" id="Phobius"/>
    </source>
</evidence>
<proteinExistence type="predicted"/>
<dbReference type="InterPro" id="IPR051784">
    <property type="entry name" value="Nod_factor_ABC_transporter"/>
</dbReference>
<feature type="transmembrane region" description="Helical" evidence="1">
    <location>
        <begin position="73"/>
        <end position="93"/>
    </location>
</feature>
<feature type="transmembrane region" description="Helical" evidence="1">
    <location>
        <begin position="162"/>
        <end position="181"/>
    </location>
</feature>
<dbReference type="EMBL" id="JH597761">
    <property type="protein sequence ID" value="EHP70500.1"/>
    <property type="molecule type" value="Genomic_DNA"/>
</dbReference>
<keyword evidence="1" id="KW-0472">Membrane</keyword>
<evidence type="ECO:0008006" key="4">
    <source>
        <dbReference type="Google" id="ProtNLM"/>
    </source>
</evidence>
<sequence>MLAGIVTMYIALGSLTSTSQSVAFMKFSGQLTLLFTTKTERWMIALSHALVQLTVSLPVALVLIYLSSMIHKIIIFWPVVLLTFIIGWIYNFLLALSMGLAFNMRLVNQLSQVLGWTFSFLAPTFVPLSVVPYYLRPLTFLEPSTFVAQQLAMSFEGSFSPLYFLGMIVYLMASLYLYRFVESRLT</sequence>
<gene>
    <name evidence="2" type="ORF">MetMK1DRAFT_00010030</name>
</gene>
<keyword evidence="1" id="KW-0812">Transmembrane</keyword>
<dbReference type="STRING" id="671065.MetMK1DRAFT_00010030"/>
<dbReference type="PANTHER" id="PTHR43229:SF2">
    <property type="entry name" value="NODULATION PROTEIN J"/>
    <property type="match status" value="1"/>
</dbReference>
<evidence type="ECO:0000313" key="3">
    <source>
        <dbReference type="Proteomes" id="UP000003980"/>
    </source>
</evidence>
<dbReference type="eggNOG" id="arCOG01468">
    <property type="taxonomic scope" value="Archaea"/>
</dbReference>
<feature type="transmembrane region" description="Helical" evidence="1">
    <location>
        <begin position="42"/>
        <end position="66"/>
    </location>
</feature>
<evidence type="ECO:0000313" key="2">
    <source>
        <dbReference type="EMBL" id="EHP70500.1"/>
    </source>
</evidence>
<protein>
    <recommendedName>
        <fullName evidence="4">ABC-2 type transporter domain-containing protein</fullName>
    </recommendedName>
</protein>
<organism evidence="2 3">
    <name type="scientific">Metallosphaera yellowstonensis MK1</name>
    <dbReference type="NCBI Taxonomy" id="671065"/>
    <lineage>
        <taxon>Archaea</taxon>
        <taxon>Thermoproteota</taxon>
        <taxon>Thermoprotei</taxon>
        <taxon>Sulfolobales</taxon>
        <taxon>Sulfolobaceae</taxon>
        <taxon>Metallosphaera</taxon>
    </lineage>
</organism>